<evidence type="ECO:0000313" key="4">
    <source>
        <dbReference type="Proteomes" id="UP000054270"/>
    </source>
</evidence>
<dbReference type="EMBL" id="KN817668">
    <property type="protein sequence ID" value="KJA14716.1"/>
    <property type="molecule type" value="Genomic_DNA"/>
</dbReference>
<dbReference type="STRING" id="945553.A0A0D2NDP8"/>
<feature type="compositionally biased region" description="Low complexity" evidence="1">
    <location>
        <begin position="700"/>
        <end position="717"/>
    </location>
</feature>
<protein>
    <recommendedName>
        <fullName evidence="2">LsmAD domain-containing protein</fullName>
    </recommendedName>
</protein>
<dbReference type="Pfam" id="PF06741">
    <property type="entry name" value="LsmAD"/>
    <property type="match status" value="1"/>
</dbReference>
<feature type="compositionally biased region" description="Pro residues" evidence="1">
    <location>
        <begin position="687"/>
        <end position="699"/>
    </location>
</feature>
<gene>
    <name evidence="3" type="ORF">HYPSUDRAFT_59233</name>
</gene>
<dbReference type="PANTHER" id="PTHR12854">
    <property type="entry name" value="ATAXIN 2-RELATED"/>
    <property type="match status" value="1"/>
</dbReference>
<feature type="compositionally biased region" description="Low complexity" evidence="1">
    <location>
        <begin position="124"/>
        <end position="141"/>
    </location>
</feature>
<feature type="region of interest" description="Disordered" evidence="1">
    <location>
        <begin position="498"/>
        <end position="525"/>
    </location>
</feature>
<evidence type="ECO:0000313" key="3">
    <source>
        <dbReference type="EMBL" id="KJA14716.1"/>
    </source>
</evidence>
<dbReference type="AlphaFoldDB" id="A0A0D2NDP8"/>
<dbReference type="InterPro" id="IPR009604">
    <property type="entry name" value="LsmAD_domain"/>
</dbReference>
<feature type="compositionally biased region" description="Low complexity" evidence="1">
    <location>
        <begin position="400"/>
        <end position="418"/>
    </location>
</feature>
<dbReference type="SMART" id="SM01272">
    <property type="entry name" value="LsmAD"/>
    <property type="match status" value="1"/>
</dbReference>
<feature type="region of interest" description="Disordered" evidence="1">
    <location>
        <begin position="1"/>
        <end position="104"/>
    </location>
</feature>
<keyword evidence="4" id="KW-1185">Reference proteome</keyword>
<dbReference type="GO" id="GO:0034063">
    <property type="term" value="P:stress granule assembly"/>
    <property type="evidence" value="ECO:0007669"/>
    <property type="project" value="TreeGrafter"/>
</dbReference>
<feature type="region of interest" description="Disordered" evidence="1">
    <location>
        <begin position="168"/>
        <end position="203"/>
    </location>
</feature>
<proteinExistence type="predicted"/>
<feature type="region of interest" description="Disordered" evidence="1">
    <location>
        <begin position="116"/>
        <end position="148"/>
    </location>
</feature>
<dbReference type="PANTHER" id="PTHR12854:SF7">
    <property type="entry name" value="ATAXIN-2 HOMOLOG"/>
    <property type="match status" value="1"/>
</dbReference>
<sequence>MATAARQNKGPRKGPADPAPTRTAAANSRGPAWGSAARASPTFQPPRGAQQQQQQQQQQPLPHAAQGQGQGFPPLAAQAGSAPQQQQQQPQNGGAPRSRVLQALSGLTGTTVTLITKSGQRLEGVVGSVSSPAATSPTSPSDSEGITLKDVKDLTAAGAPLRETFVPATNIENYTSGPADARPPVGPTDTFRTDTDISTTTRRTVPRERDLQAWVPSTDAPVAHALGSTLDDETFGPPVGGAVGANGNGTPAWDQFSANEQLFGVKASFDEDVYTTKLDRSAPDFKEKEKRAAKLASEIVSGITTNAHVAEERGVVDDSGMNEEDKYGAVVRGQNAYVPPGARRPGFPPTSSSPGPAQEFPASIATSATNPAPSPTHANGDKEKPGAVPKLAVNGPDGVALAAPGASPASSKAASPAPNGQGAKPPADPLPAFRDFVKDEKQRLTQKRQALVKSDMDKRMADLVKFSQSFKLNKPIPDDLVPILAKDEGRQRQIMEKAKLDASSAEARSIGPSTPTQASRGLAKVAAAAAHKGAATGATKAPAGGPGGAGGKPPSQALAGKGGAGAAAAAAATKPMPTVKPAASAASPAPAPGAQKKINMVIQSIPPFRGGSAGSATRAAASGGAPAARQGSNGASPAPLNLNTAAAASRSPQATPMSPNTLAAKQLNAHASSFRPNPKANAFTPVTPSPKNGPSPAAPAPAAAASAHASHSASPKPKSGDSTPATPNPFFGTRIIKKSTPVHVKDDFNPFKHNKVVDASQVAALWPYSGKRYAQMFPPSQHQPAQHGAPIMVPIPPPVPPPTYEEDSATQAAQQQHRGYVYAYPPYAYPPQHMMPGMPPPGPPGPYMQGPYMQMPYPPGMAPPNAMYSPGMGQMPPPQAYMQPPPGAYPPPPNGGPRPSMPPTPIPAHAHPYYHQSPQMQHAYPMMMPPPNIPPPHGYEGGPAPPVPMGGHA</sequence>
<dbReference type="Proteomes" id="UP000054270">
    <property type="component" value="Unassembled WGS sequence"/>
</dbReference>
<feature type="domain" description="LsmAD" evidence="2">
    <location>
        <begin position="263"/>
        <end position="333"/>
    </location>
</feature>
<feature type="compositionally biased region" description="Low complexity" evidence="1">
    <location>
        <begin position="45"/>
        <end position="96"/>
    </location>
</feature>
<organism evidence="3 4">
    <name type="scientific">Hypholoma sublateritium (strain FD-334 SS-4)</name>
    <dbReference type="NCBI Taxonomy" id="945553"/>
    <lineage>
        <taxon>Eukaryota</taxon>
        <taxon>Fungi</taxon>
        <taxon>Dikarya</taxon>
        <taxon>Basidiomycota</taxon>
        <taxon>Agaricomycotina</taxon>
        <taxon>Agaricomycetes</taxon>
        <taxon>Agaricomycetidae</taxon>
        <taxon>Agaricales</taxon>
        <taxon>Agaricineae</taxon>
        <taxon>Strophariaceae</taxon>
        <taxon>Hypholoma</taxon>
    </lineage>
</organism>
<accession>A0A0D2NDP8</accession>
<feature type="compositionally biased region" description="Low complexity" evidence="1">
    <location>
        <begin position="614"/>
        <end position="641"/>
    </location>
</feature>
<dbReference type="OrthoDB" id="2275718at2759"/>
<feature type="region of interest" description="Disordered" evidence="1">
    <location>
        <begin position="537"/>
        <end position="641"/>
    </location>
</feature>
<feature type="region of interest" description="Disordered" evidence="1">
    <location>
        <begin position="336"/>
        <end position="432"/>
    </location>
</feature>
<feature type="region of interest" description="Disordered" evidence="1">
    <location>
        <begin position="883"/>
        <end position="903"/>
    </location>
</feature>
<name>A0A0D2NDP8_HYPSF</name>
<dbReference type="OMA" id="RMQMSAS"/>
<feature type="region of interest" description="Disordered" evidence="1">
    <location>
        <begin position="673"/>
        <end position="731"/>
    </location>
</feature>
<dbReference type="GO" id="GO:0003729">
    <property type="term" value="F:mRNA binding"/>
    <property type="evidence" value="ECO:0007669"/>
    <property type="project" value="TreeGrafter"/>
</dbReference>
<evidence type="ECO:0000256" key="1">
    <source>
        <dbReference type="SAM" id="MobiDB-lite"/>
    </source>
</evidence>
<dbReference type="InterPro" id="IPR045117">
    <property type="entry name" value="ATXN2-like"/>
</dbReference>
<dbReference type="GO" id="GO:0010494">
    <property type="term" value="C:cytoplasmic stress granule"/>
    <property type="evidence" value="ECO:0007669"/>
    <property type="project" value="TreeGrafter"/>
</dbReference>
<reference evidence="4" key="1">
    <citation type="submission" date="2014-04" db="EMBL/GenBank/DDBJ databases">
        <title>Evolutionary Origins and Diversification of the Mycorrhizal Mutualists.</title>
        <authorList>
            <consortium name="DOE Joint Genome Institute"/>
            <consortium name="Mycorrhizal Genomics Consortium"/>
            <person name="Kohler A."/>
            <person name="Kuo A."/>
            <person name="Nagy L.G."/>
            <person name="Floudas D."/>
            <person name="Copeland A."/>
            <person name="Barry K.W."/>
            <person name="Cichocki N."/>
            <person name="Veneault-Fourrey C."/>
            <person name="LaButti K."/>
            <person name="Lindquist E.A."/>
            <person name="Lipzen A."/>
            <person name="Lundell T."/>
            <person name="Morin E."/>
            <person name="Murat C."/>
            <person name="Riley R."/>
            <person name="Ohm R."/>
            <person name="Sun H."/>
            <person name="Tunlid A."/>
            <person name="Henrissat B."/>
            <person name="Grigoriev I.V."/>
            <person name="Hibbett D.S."/>
            <person name="Martin F."/>
        </authorList>
    </citation>
    <scope>NUCLEOTIDE SEQUENCE [LARGE SCALE GENOMIC DNA]</scope>
    <source>
        <strain evidence="4">FD-334 SS-4</strain>
    </source>
</reference>
<evidence type="ECO:0000259" key="2">
    <source>
        <dbReference type="SMART" id="SM01272"/>
    </source>
</evidence>